<dbReference type="InterPro" id="IPR007219">
    <property type="entry name" value="XnlR_reg_dom"/>
</dbReference>
<dbReference type="GO" id="GO:0008270">
    <property type="term" value="F:zinc ion binding"/>
    <property type="evidence" value="ECO:0007669"/>
    <property type="project" value="InterPro"/>
</dbReference>
<proteinExistence type="predicted"/>
<reference evidence="6 7" key="1">
    <citation type="journal article" date="2018" name="IMA Fungus">
        <title>IMA Genome-F 9: Draft genome sequence of Annulohypoxylon stygium, Aspergillus mulundensis, Berkeleyomyces basicola (syn. Thielaviopsis basicola), Ceratocystis smalleyi, two Cercospora beticola strains, Coleophoma cylindrospora, Fusarium fracticaudum, Phialophora cf. hyalina, and Morchella septimelata.</title>
        <authorList>
            <person name="Wingfield B.D."/>
            <person name="Bills G.F."/>
            <person name="Dong Y."/>
            <person name="Huang W."/>
            <person name="Nel W.J."/>
            <person name="Swalarsk-Parry B.S."/>
            <person name="Vaghefi N."/>
            <person name="Wilken P.M."/>
            <person name="An Z."/>
            <person name="de Beer Z.W."/>
            <person name="De Vos L."/>
            <person name="Chen L."/>
            <person name="Duong T.A."/>
            <person name="Gao Y."/>
            <person name="Hammerbacher A."/>
            <person name="Kikkert J.R."/>
            <person name="Li Y."/>
            <person name="Li H."/>
            <person name="Li K."/>
            <person name="Li Q."/>
            <person name="Liu X."/>
            <person name="Ma X."/>
            <person name="Naidoo K."/>
            <person name="Pethybridge S.J."/>
            <person name="Sun J."/>
            <person name="Steenkamp E.T."/>
            <person name="van der Nest M.A."/>
            <person name="van Wyk S."/>
            <person name="Wingfield M.J."/>
            <person name="Xiong C."/>
            <person name="Yue Q."/>
            <person name="Zhang X."/>
        </authorList>
    </citation>
    <scope>NUCLEOTIDE SEQUENCE [LARGE SCALE GENOMIC DNA]</scope>
    <source>
        <strain evidence="6 7">BP6252</strain>
    </source>
</reference>
<dbReference type="PROSITE" id="PS00463">
    <property type="entry name" value="ZN2_CY6_FUNGAL_1"/>
    <property type="match status" value="1"/>
</dbReference>
<keyword evidence="7" id="KW-1185">Reference proteome</keyword>
<dbReference type="CDD" id="cd12148">
    <property type="entry name" value="fungal_TF_MHR"/>
    <property type="match status" value="1"/>
</dbReference>
<evidence type="ECO:0000313" key="7">
    <source>
        <dbReference type="Proteomes" id="UP000256645"/>
    </source>
</evidence>
<dbReference type="PANTHER" id="PTHR47424">
    <property type="entry name" value="REGULATORY PROTEIN GAL4"/>
    <property type="match status" value="1"/>
</dbReference>
<dbReference type="PROSITE" id="PS50048">
    <property type="entry name" value="ZN2_CY6_FUNGAL_2"/>
    <property type="match status" value="1"/>
</dbReference>
<keyword evidence="4" id="KW-0539">Nucleus</keyword>
<evidence type="ECO:0000313" key="6">
    <source>
        <dbReference type="EMBL" id="RDW63773.1"/>
    </source>
</evidence>
<protein>
    <recommendedName>
        <fullName evidence="5">Zn(2)-C6 fungal-type domain-containing protein</fullName>
    </recommendedName>
</protein>
<dbReference type="CDD" id="cd00067">
    <property type="entry name" value="GAL4"/>
    <property type="match status" value="1"/>
</dbReference>
<dbReference type="GO" id="GO:0006351">
    <property type="term" value="P:DNA-templated transcription"/>
    <property type="evidence" value="ECO:0007669"/>
    <property type="project" value="InterPro"/>
</dbReference>
<dbReference type="Proteomes" id="UP000256645">
    <property type="component" value="Unassembled WGS sequence"/>
</dbReference>
<sequence>MQAPRSARMLRRRVPPEKRQRTEMSCDFCKTRRCKCSRVNSTDPCRTCLEHGKPCRTSVARKQRVYKGIHNNNSNTKNLSSGQGGAQVELPTRHPIVYIQSPLAFPPMQHVGSATSGEKDTGRRIIPSDTDTIPQEYEWTAVGKRPRFTLAEYLFEDQMGLPQYIGPTGSYTCSIKIREIMAVGCASKSADFRFSVAQTMGPSMRLCESSNISLDLLPRPVADNLVELFFSKVHCDFPVFHRALFQATYEGMWESLPNTEPAWLMTLYMVFILGLELCSDATFYGISTAQREAMKANYLSKARALLPEVISGCTLGHVQALMLYCRHLHISRQRNTCWNIAGSAIRIAIAIGMHRNGTNLKCGPLERELRKRVWWTLYAFERIECSSLGRTSAINDDECNVGFPTEGLLDMGDVIPLGYVEAQSGLLMVLGTICKHQYNMSSEQGDFAMSISQELNRWYCNLPSHLMPDSNSPKSHCRAIILLHIQYHYTVTLVNRPILVTKAMKRHGDTSIYTSIADCTKSCIDSANSSVMLLQKLFDSGLFNSKTSWDVFFVESTAMILALWGFAQDQIAIADKSNILISLKSCINILQDCAEFSPTMQKFATTTMDFAQALLSTEPSRAGDEAQSNEFYEDIFRSMQSAPTYTASEESCSSDFSEVVDQELLNPGGSFLDPFSEYCGYLDMSQSHVWDGTGNT</sequence>
<gene>
    <name evidence="6" type="ORF">BP6252_11318</name>
</gene>
<name>A0A3D8QPM2_9HELO</name>
<dbReference type="OrthoDB" id="3266505at2759"/>
<keyword evidence="2" id="KW-0805">Transcription regulation</keyword>
<dbReference type="STRING" id="1849047.A0A3D8QPM2"/>
<dbReference type="GO" id="GO:0000981">
    <property type="term" value="F:DNA-binding transcription factor activity, RNA polymerase II-specific"/>
    <property type="evidence" value="ECO:0007669"/>
    <property type="project" value="InterPro"/>
</dbReference>
<dbReference type="GO" id="GO:0003677">
    <property type="term" value="F:DNA binding"/>
    <property type="evidence" value="ECO:0007669"/>
    <property type="project" value="InterPro"/>
</dbReference>
<evidence type="ECO:0000256" key="3">
    <source>
        <dbReference type="ARBA" id="ARBA00023163"/>
    </source>
</evidence>
<dbReference type="SMART" id="SM00906">
    <property type="entry name" value="Fungal_trans"/>
    <property type="match status" value="1"/>
</dbReference>
<dbReference type="AlphaFoldDB" id="A0A3D8QPM2"/>
<dbReference type="EMBL" id="PDLM01000013">
    <property type="protein sequence ID" value="RDW63773.1"/>
    <property type="molecule type" value="Genomic_DNA"/>
</dbReference>
<keyword evidence="3" id="KW-0804">Transcription</keyword>
<evidence type="ECO:0000259" key="5">
    <source>
        <dbReference type="PROSITE" id="PS50048"/>
    </source>
</evidence>
<organism evidence="6 7">
    <name type="scientific">Coleophoma cylindrospora</name>
    <dbReference type="NCBI Taxonomy" id="1849047"/>
    <lineage>
        <taxon>Eukaryota</taxon>
        <taxon>Fungi</taxon>
        <taxon>Dikarya</taxon>
        <taxon>Ascomycota</taxon>
        <taxon>Pezizomycotina</taxon>
        <taxon>Leotiomycetes</taxon>
        <taxon>Helotiales</taxon>
        <taxon>Dermateaceae</taxon>
        <taxon>Coleophoma</taxon>
    </lineage>
</organism>
<keyword evidence="1" id="KW-0479">Metal-binding</keyword>
<evidence type="ECO:0000256" key="4">
    <source>
        <dbReference type="ARBA" id="ARBA00023242"/>
    </source>
</evidence>
<comment type="caution">
    <text evidence="6">The sequence shown here is derived from an EMBL/GenBank/DDBJ whole genome shotgun (WGS) entry which is preliminary data.</text>
</comment>
<evidence type="ECO:0000256" key="1">
    <source>
        <dbReference type="ARBA" id="ARBA00022723"/>
    </source>
</evidence>
<dbReference type="InterPro" id="IPR001138">
    <property type="entry name" value="Zn2Cys6_DnaBD"/>
</dbReference>
<evidence type="ECO:0000256" key="2">
    <source>
        <dbReference type="ARBA" id="ARBA00023015"/>
    </source>
</evidence>
<feature type="domain" description="Zn(2)-C6 fungal-type" evidence="5">
    <location>
        <begin position="25"/>
        <end position="57"/>
    </location>
</feature>
<dbReference type="InterPro" id="IPR051127">
    <property type="entry name" value="Fungal_SecMet_Regulators"/>
</dbReference>
<accession>A0A3D8QPM2</accession>
<dbReference type="InterPro" id="IPR036864">
    <property type="entry name" value="Zn2-C6_fun-type_DNA-bd_sf"/>
</dbReference>
<dbReference type="SUPFAM" id="SSF57701">
    <property type="entry name" value="Zn2/Cys6 DNA-binding domain"/>
    <property type="match status" value="1"/>
</dbReference>
<dbReference type="Pfam" id="PF04082">
    <property type="entry name" value="Fungal_trans"/>
    <property type="match status" value="1"/>
</dbReference>
<dbReference type="PANTHER" id="PTHR47424:SF6">
    <property type="entry name" value="PROLINE UTILIZATION TRANS-ACTIVATOR"/>
    <property type="match status" value="1"/>
</dbReference>